<name>A0ABV4CYN4_9BACT</name>
<proteinExistence type="predicted"/>
<reference evidence="4 5" key="1">
    <citation type="submission" date="2024-03" db="EMBL/GenBank/DDBJ databases">
        <title>Mouse gut bacterial collection (mGBC) of GemPharmatech.</title>
        <authorList>
            <person name="He Y."/>
            <person name="Dong L."/>
            <person name="Wu D."/>
            <person name="Gao X."/>
            <person name="Lin Z."/>
        </authorList>
    </citation>
    <scope>NUCLEOTIDE SEQUENCE [LARGE SCALE GENOMIC DNA]</scope>
    <source>
        <strain evidence="4 5">54-13</strain>
    </source>
</reference>
<dbReference type="Pfam" id="PF00196">
    <property type="entry name" value="GerE"/>
    <property type="match status" value="1"/>
</dbReference>
<dbReference type="SMART" id="SM00421">
    <property type="entry name" value="HTH_LUXR"/>
    <property type="match status" value="1"/>
</dbReference>
<dbReference type="Proteomes" id="UP001565200">
    <property type="component" value="Unassembled WGS sequence"/>
</dbReference>
<accession>A0ABV4CYN4</accession>
<keyword evidence="2" id="KW-0812">Transmembrane</keyword>
<evidence type="ECO:0000313" key="4">
    <source>
        <dbReference type="EMBL" id="MEY8244792.1"/>
    </source>
</evidence>
<feature type="transmembrane region" description="Helical" evidence="2">
    <location>
        <begin position="338"/>
        <end position="358"/>
    </location>
</feature>
<organism evidence="4 5">
    <name type="scientific">Heminiphilus faecis</name>
    <dbReference type="NCBI Taxonomy" id="2601703"/>
    <lineage>
        <taxon>Bacteria</taxon>
        <taxon>Pseudomonadati</taxon>
        <taxon>Bacteroidota</taxon>
        <taxon>Bacteroidia</taxon>
        <taxon>Bacteroidales</taxon>
        <taxon>Muribaculaceae</taxon>
        <taxon>Heminiphilus</taxon>
    </lineage>
</organism>
<evidence type="ECO:0000256" key="2">
    <source>
        <dbReference type="SAM" id="Phobius"/>
    </source>
</evidence>
<dbReference type="PROSITE" id="PS50043">
    <property type="entry name" value="HTH_LUXR_2"/>
    <property type="match status" value="1"/>
</dbReference>
<dbReference type="EMBL" id="JBCLPP010000008">
    <property type="protein sequence ID" value="MEY8244792.1"/>
    <property type="molecule type" value="Genomic_DNA"/>
</dbReference>
<dbReference type="SUPFAM" id="SSF48452">
    <property type="entry name" value="TPR-like"/>
    <property type="match status" value="1"/>
</dbReference>
<feature type="coiled-coil region" evidence="1">
    <location>
        <begin position="317"/>
        <end position="385"/>
    </location>
</feature>
<evidence type="ECO:0000259" key="3">
    <source>
        <dbReference type="PROSITE" id="PS50043"/>
    </source>
</evidence>
<dbReference type="InterPro" id="IPR016032">
    <property type="entry name" value="Sig_transdc_resp-reg_C-effctor"/>
</dbReference>
<sequence length="524" mass="60376">MQTLSDSERIVYAKPDSALALMNDIEPSDLNSDSMRALYYLVTASAHKTKESSMASDSLIRFSFDYYKTRDNTRFIRSADLYALYRFWTGDGKGALALLDSMISLPEMPDSLMIPLLRSRIGVGGAEFDCERNIEYIKRLQELDKDSTNQTEYTYQLCENYQFVGRSDSALIIIDKLIDYARKNQPDGKDYFTYAYERIGILEELGRYEESNVQTDYILEHAPHNSAIPYLHFWKALNHFNMGDFARSFRELSIADSCAADTKHFDNSYYESFAGPLREFLRYRKNGTIRISQLATLNNSQRDRFLRMESTKWETKQNALRQENRALTLKAENERKTAILIIVALCSIIIGLTAIWNIQKRKRKTIEAEERVEALQKMVDEMNVTATPLNGQEALRRAMLKQLGIIKMVAETPTEQNREMLRKISSIDSDTNGALINRESIYEIIDNLYSGFYTRLHKRHGEILTDKEEQIIVLMMAGFSTKEISVITAQTTATIYVRKSSIRKKLGVPEKEDIVAFLRKEISD</sequence>
<keyword evidence="1" id="KW-0175">Coiled coil</keyword>
<feature type="domain" description="HTH luxR-type" evidence="3">
    <location>
        <begin position="457"/>
        <end position="522"/>
    </location>
</feature>
<dbReference type="InterPro" id="IPR011990">
    <property type="entry name" value="TPR-like_helical_dom_sf"/>
</dbReference>
<evidence type="ECO:0000313" key="5">
    <source>
        <dbReference type="Proteomes" id="UP001565200"/>
    </source>
</evidence>
<keyword evidence="2" id="KW-0472">Membrane</keyword>
<dbReference type="InterPro" id="IPR036388">
    <property type="entry name" value="WH-like_DNA-bd_sf"/>
</dbReference>
<dbReference type="SUPFAM" id="SSF46894">
    <property type="entry name" value="C-terminal effector domain of the bipartite response regulators"/>
    <property type="match status" value="1"/>
</dbReference>
<dbReference type="Gene3D" id="1.25.40.10">
    <property type="entry name" value="Tetratricopeptide repeat domain"/>
    <property type="match status" value="1"/>
</dbReference>
<dbReference type="Gene3D" id="1.10.10.10">
    <property type="entry name" value="Winged helix-like DNA-binding domain superfamily/Winged helix DNA-binding domain"/>
    <property type="match status" value="1"/>
</dbReference>
<keyword evidence="2" id="KW-1133">Transmembrane helix</keyword>
<dbReference type="InterPro" id="IPR000792">
    <property type="entry name" value="Tscrpt_reg_LuxR_C"/>
</dbReference>
<keyword evidence="5" id="KW-1185">Reference proteome</keyword>
<dbReference type="RefSeq" id="WP_205523801.1">
    <property type="nucleotide sequence ID" value="NZ_VSMC01000006.1"/>
</dbReference>
<evidence type="ECO:0000256" key="1">
    <source>
        <dbReference type="SAM" id="Coils"/>
    </source>
</evidence>
<gene>
    <name evidence="4" type="ORF">AAK873_04045</name>
</gene>
<comment type="caution">
    <text evidence="4">The sequence shown here is derived from an EMBL/GenBank/DDBJ whole genome shotgun (WGS) entry which is preliminary data.</text>
</comment>
<protein>
    <submittedName>
        <fullName evidence="4">LuxR C-terminal-related transcriptional regulator</fullName>
    </submittedName>
</protein>